<gene>
    <name evidence="2" type="ORF">SAMN05421804_10887</name>
</gene>
<proteinExistence type="predicted"/>
<protein>
    <recommendedName>
        <fullName evidence="1">Integrase catalytic domain-containing protein</fullName>
    </recommendedName>
</protein>
<dbReference type="EMBL" id="FNDZ01000008">
    <property type="protein sequence ID" value="SDJ15915.1"/>
    <property type="molecule type" value="Genomic_DNA"/>
</dbReference>
<dbReference type="GO" id="GO:0003676">
    <property type="term" value="F:nucleic acid binding"/>
    <property type="evidence" value="ECO:0007669"/>
    <property type="project" value="InterPro"/>
</dbReference>
<dbReference type="InterPro" id="IPR051917">
    <property type="entry name" value="Transposase-Integrase"/>
</dbReference>
<dbReference type="Gene3D" id="3.30.420.10">
    <property type="entry name" value="Ribonuclease H-like superfamily/Ribonuclease H"/>
    <property type="match status" value="1"/>
</dbReference>
<dbReference type="InterPro" id="IPR036397">
    <property type="entry name" value="RNaseH_sf"/>
</dbReference>
<dbReference type="GO" id="GO:0032196">
    <property type="term" value="P:transposition"/>
    <property type="evidence" value="ECO:0007669"/>
    <property type="project" value="TreeGrafter"/>
</dbReference>
<organism evidence="2 3">
    <name type="scientific">Proteiniclasticum ruminis</name>
    <dbReference type="NCBI Taxonomy" id="398199"/>
    <lineage>
        <taxon>Bacteria</taxon>
        <taxon>Bacillati</taxon>
        <taxon>Bacillota</taxon>
        <taxon>Clostridia</taxon>
        <taxon>Eubacteriales</taxon>
        <taxon>Clostridiaceae</taxon>
        <taxon>Proteiniclasticum</taxon>
    </lineage>
</organism>
<evidence type="ECO:0000313" key="2">
    <source>
        <dbReference type="EMBL" id="SDJ15915.1"/>
    </source>
</evidence>
<dbReference type="RefSeq" id="WP_143004647.1">
    <property type="nucleotide sequence ID" value="NZ_FNDZ01000008.1"/>
</dbReference>
<dbReference type="Proteomes" id="UP000183255">
    <property type="component" value="Unassembled WGS sequence"/>
</dbReference>
<dbReference type="InterPro" id="IPR012337">
    <property type="entry name" value="RNaseH-like_sf"/>
</dbReference>
<dbReference type="NCBIfam" id="NF033563">
    <property type="entry name" value="transpos_IS30"/>
    <property type="match status" value="1"/>
</dbReference>
<dbReference type="AlphaFoldDB" id="A0A1G8RHD5"/>
<dbReference type="InterPro" id="IPR001584">
    <property type="entry name" value="Integrase_cat-core"/>
</dbReference>
<dbReference type="SUPFAM" id="SSF53098">
    <property type="entry name" value="Ribonuclease H-like"/>
    <property type="match status" value="1"/>
</dbReference>
<name>A0A1G8RHD5_9CLOT</name>
<dbReference type="GO" id="GO:0005829">
    <property type="term" value="C:cytosol"/>
    <property type="evidence" value="ECO:0007669"/>
    <property type="project" value="TreeGrafter"/>
</dbReference>
<dbReference type="InterPro" id="IPR053392">
    <property type="entry name" value="Transposase_IS30-like"/>
</dbReference>
<feature type="non-terminal residue" evidence="2">
    <location>
        <position position="1"/>
    </location>
</feature>
<accession>A0A1G8RHD5</accession>
<dbReference type="GO" id="GO:0004803">
    <property type="term" value="F:transposase activity"/>
    <property type="evidence" value="ECO:0007669"/>
    <property type="project" value="TreeGrafter"/>
</dbReference>
<reference evidence="2 3" key="1">
    <citation type="submission" date="2016-10" db="EMBL/GenBank/DDBJ databases">
        <authorList>
            <person name="de Groot N.N."/>
        </authorList>
    </citation>
    <scope>NUCLEOTIDE SEQUENCE [LARGE SCALE GENOMIC DNA]</scope>
    <source>
        <strain evidence="2 3">CGMCC 1.5058</strain>
    </source>
</reference>
<dbReference type="PANTHER" id="PTHR10948:SF23">
    <property type="entry name" value="TRANSPOSASE INSI FOR INSERTION SEQUENCE ELEMENT IS30A-RELATED"/>
    <property type="match status" value="1"/>
</dbReference>
<evidence type="ECO:0000313" key="3">
    <source>
        <dbReference type="Proteomes" id="UP000183255"/>
    </source>
</evidence>
<evidence type="ECO:0000259" key="1">
    <source>
        <dbReference type="PROSITE" id="PS50994"/>
    </source>
</evidence>
<dbReference type="PROSITE" id="PS50994">
    <property type="entry name" value="INTEGRASE"/>
    <property type="match status" value="1"/>
</dbReference>
<sequence>YGTSFDTIFQSITSDNGSEFADLTSCLEHTATEVYYAHPFSSWERGANEQNNGMIRRFIPKGIDPQSVTPEMVHRVESWLNHYPRKVLGYASSFDVFYQYTSSHAA</sequence>
<dbReference type="GO" id="GO:0015074">
    <property type="term" value="P:DNA integration"/>
    <property type="evidence" value="ECO:0007669"/>
    <property type="project" value="InterPro"/>
</dbReference>
<dbReference type="PANTHER" id="PTHR10948">
    <property type="entry name" value="TRANSPOSASE"/>
    <property type="match status" value="1"/>
</dbReference>
<feature type="domain" description="Integrase catalytic" evidence="1">
    <location>
        <begin position="1"/>
        <end position="101"/>
    </location>
</feature>